<evidence type="ECO:0000256" key="7">
    <source>
        <dbReference type="SAM" id="SignalP"/>
    </source>
</evidence>
<dbReference type="GO" id="GO:0019957">
    <property type="term" value="F:C-C chemokine binding"/>
    <property type="evidence" value="ECO:0007669"/>
    <property type="project" value="InterPro"/>
</dbReference>
<feature type="chain" id="PRO_5026820963" description="Evasin" evidence="7">
    <location>
        <begin position="22"/>
        <end position="106"/>
    </location>
</feature>
<accession>A0A6M2D6G5</accession>
<reference evidence="8" key="1">
    <citation type="submission" date="2019-09" db="EMBL/GenBank/DDBJ databases">
        <title>Organ-specific transcriptomic study of the physiology of the cattle tick, Rhipicephalus microplus.</title>
        <authorList>
            <person name="Tirloni L."/>
            <person name="Braz G."/>
            <person name="Gandara A.C.P."/>
            <person name="Sabadin G.A."/>
            <person name="da Silva R.M."/>
            <person name="Guizzo M.G."/>
            <person name="Machado J.A."/>
            <person name="Costa E.P."/>
            <person name="Gomes H.F."/>
            <person name="Moraes J."/>
            <person name="Mota M.B.S."/>
            <person name="Mesquita R.D."/>
            <person name="Alvarenga P.H."/>
            <person name="Alves F."/>
            <person name="Seixas A."/>
            <person name="da Fonseca R.N."/>
            <person name="Fogaca A."/>
            <person name="Logullo C."/>
            <person name="Tanaka A."/>
            <person name="Daffre S."/>
            <person name="Termignoni C."/>
            <person name="Vaz I.S.Jr."/>
            <person name="Oliveira P.L."/>
            <person name="Ribeiro J.M."/>
        </authorList>
    </citation>
    <scope>NUCLEOTIDE SEQUENCE</scope>
    <source>
        <strain evidence="8">Porto Alegre</strain>
    </source>
</reference>
<dbReference type="InterPro" id="IPR045797">
    <property type="entry name" value="EVA_Class_A"/>
</dbReference>
<evidence type="ECO:0000256" key="5">
    <source>
        <dbReference type="ARBA" id="ARBA00023180"/>
    </source>
</evidence>
<keyword evidence="5 6" id="KW-0325">Glycoprotein</keyword>
<name>A0A6M2D6G5_RHIMP</name>
<keyword evidence="2 6" id="KW-0964">Secreted</keyword>
<evidence type="ECO:0000313" key="8">
    <source>
        <dbReference type="EMBL" id="NOV40958.1"/>
    </source>
</evidence>
<organism evidence="8">
    <name type="scientific">Rhipicephalus microplus</name>
    <name type="common">Cattle tick</name>
    <name type="synonym">Boophilus microplus</name>
    <dbReference type="NCBI Taxonomy" id="6941"/>
    <lineage>
        <taxon>Eukaryota</taxon>
        <taxon>Metazoa</taxon>
        <taxon>Ecdysozoa</taxon>
        <taxon>Arthropoda</taxon>
        <taxon>Chelicerata</taxon>
        <taxon>Arachnida</taxon>
        <taxon>Acari</taxon>
        <taxon>Parasitiformes</taxon>
        <taxon>Ixodida</taxon>
        <taxon>Ixodoidea</taxon>
        <taxon>Ixodidae</taxon>
        <taxon>Rhipicephalinae</taxon>
        <taxon>Rhipicephalus</taxon>
        <taxon>Boophilus</taxon>
    </lineage>
</organism>
<evidence type="ECO:0000256" key="1">
    <source>
        <dbReference type="ARBA" id="ARBA00004613"/>
    </source>
</evidence>
<dbReference type="EMBL" id="GHWJ01008221">
    <property type="protein sequence ID" value="NOV40958.1"/>
    <property type="molecule type" value="Transcribed_RNA"/>
</dbReference>
<proteinExistence type="predicted"/>
<evidence type="ECO:0000256" key="4">
    <source>
        <dbReference type="ARBA" id="ARBA00023157"/>
    </source>
</evidence>
<comment type="function">
    <text evidence="6">Salivary chemokine-binding protein which binds to host chemokines.</text>
</comment>
<dbReference type="Pfam" id="PF19429">
    <property type="entry name" value="EVA_Class_A"/>
    <property type="match status" value="1"/>
</dbReference>
<comment type="subcellular location">
    <subcellularLocation>
        <location evidence="1 6">Secreted</location>
    </subcellularLocation>
</comment>
<evidence type="ECO:0000256" key="2">
    <source>
        <dbReference type="ARBA" id="ARBA00022525"/>
    </source>
</evidence>
<feature type="signal peptide" evidence="7">
    <location>
        <begin position="1"/>
        <end position="21"/>
    </location>
</feature>
<dbReference type="AlphaFoldDB" id="A0A6M2D6G5"/>
<dbReference type="GO" id="GO:0005576">
    <property type="term" value="C:extracellular region"/>
    <property type="evidence" value="ECO:0007669"/>
    <property type="project" value="UniProtKB-SubCell"/>
</dbReference>
<evidence type="ECO:0000256" key="6">
    <source>
        <dbReference type="RuleBase" id="RU369006"/>
    </source>
</evidence>
<keyword evidence="4 6" id="KW-1015">Disulfide bond</keyword>
<sequence length="106" mass="11422">MARHFHGAAIIFITACHLGHGLLQSGHSSCTQITLQTPAGTKLVGCDVVCQVEPKLKVDPSNRICLVASTDVVQYMTSGVNYTCELGVCDKNTCVRFDVLIGCWKP</sequence>
<evidence type="ECO:0000256" key="3">
    <source>
        <dbReference type="ARBA" id="ARBA00022729"/>
    </source>
</evidence>
<protein>
    <recommendedName>
        <fullName evidence="6">Evasin</fullName>
    </recommendedName>
</protein>
<dbReference type="Gene3D" id="2.30.130.100">
    <property type="match status" value="1"/>
</dbReference>
<keyword evidence="3 6" id="KW-0732">Signal</keyword>
<dbReference type="PROSITE" id="PS51257">
    <property type="entry name" value="PROKAR_LIPOPROTEIN"/>
    <property type="match status" value="1"/>
</dbReference>